<dbReference type="InterPro" id="IPR036465">
    <property type="entry name" value="vWFA_dom_sf"/>
</dbReference>
<evidence type="ECO:0000313" key="1">
    <source>
        <dbReference type="EMBL" id="KAK8062153.1"/>
    </source>
</evidence>
<evidence type="ECO:0000313" key="2">
    <source>
        <dbReference type="Proteomes" id="UP001433268"/>
    </source>
</evidence>
<dbReference type="SUPFAM" id="SSF53300">
    <property type="entry name" value="vWA-like"/>
    <property type="match status" value="1"/>
</dbReference>
<accession>A0ABR1UT93</accession>
<dbReference type="GeneID" id="92051624"/>
<reference evidence="1 2" key="1">
    <citation type="submission" date="2023-01" db="EMBL/GenBank/DDBJ databases">
        <title>Analysis of 21 Apiospora genomes using comparative genomics revels a genus with tremendous synthesis potential of carbohydrate active enzymes and secondary metabolites.</title>
        <authorList>
            <person name="Sorensen T."/>
        </authorList>
    </citation>
    <scope>NUCLEOTIDE SEQUENCE [LARGE SCALE GENOMIC DNA]</scope>
    <source>
        <strain evidence="1 2">CBS 114990</strain>
    </source>
</reference>
<dbReference type="EMBL" id="JAQQWN010000010">
    <property type="protein sequence ID" value="KAK8062153.1"/>
    <property type="molecule type" value="Genomic_DNA"/>
</dbReference>
<gene>
    <name evidence="1" type="ORF">PG997_014250</name>
</gene>
<protein>
    <submittedName>
        <fullName evidence="1">Kinase-like domain-containing protein</fullName>
    </submittedName>
</protein>
<keyword evidence="2" id="KW-1185">Reference proteome</keyword>
<proteinExistence type="predicted"/>
<dbReference type="Gene3D" id="3.40.50.410">
    <property type="entry name" value="von Willebrand factor, type A domain"/>
    <property type="match status" value="1"/>
</dbReference>
<organism evidence="1 2">
    <name type="scientific">Apiospora hydei</name>
    <dbReference type="NCBI Taxonomy" id="1337664"/>
    <lineage>
        <taxon>Eukaryota</taxon>
        <taxon>Fungi</taxon>
        <taxon>Dikarya</taxon>
        <taxon>Ascomycota</taxon>
        <taxon>Pezizomycotina</taxon>
        <taxon>Sordariomycetes</taxon>
        <taxon>Xylariomycetidae</taxon>
        <taxon>Amphisphaeriales</taxon>
        <taxon>Apiosporaceae</taxon>
        <taxon>Apiospora</taxon>
    </lineage>
</organism>
<name>A0ABR1UT93_9PEZI</name>
<dbReference type="Proteomes" id="UP001433268">
    <property type="component" value="Unassembled WGS sequence"/>
</dbReference>
<comment type="caution">
    <text evidence="1">The sequence shown here is derived from an EMBL/GenBank/DDBJ whole genome shotgun (WGS) entry which is preliminary data.</text>
</comment>
<sequence length="184" mass="20693">MVEAFKEVDGRHLLFVIDDSSTMRGHKDHLYQTCRAMIAVASEVKRVQMVFTSNPTTFIRDRHPFFGGGPKHMVGKIRKHFEQSSMVGTTNMESRMGKILDKVAGKNMKSTSIYIMTDGVWQPSEAPGGGVEVAIKTLVQRLKAESKYRDFITLQFIQFGEDGLGTGRLQYLDDDLPTLEGMQD</sequence>
<dbReference type="RefSeq" id="XP_066660752.1">
    <property type="nucleotide sequence ID" value="XM_066818564.1"/>
</dbReference>